<dbReference type="Gene3D" id="3.40.50.1820">
    <property type="entry name" value="alpha/beta hydrolase"/>
    <property type="match status" value="1"/>
</dbReference>
<dbReference type="PANTHER" id="PTHR46023:SF6">
    <property type="entry name" value="LIPASE CLASS 3 FAMILY PROTEIN"/>
    <property type="match status" value="1"/>
</dbReference>
<evidence type="ECO:0000313" key="2">
    <source>
        <dbReference type="EMBL" id="OHS96777.1"/>
    </source>
</evidence>
<dbReference type="AlphaFoldDB" id="A0A1J4JDP6"/>
<evidence type="ECO:0000259" key="1">
    <source>
        <dbReference type="Pfam" id="PF01764"/>
    </source>
</evidence>
<keyword evidence="3" id="KW-1185">Reference proteome</keyword>
<dbReference type="InterPro" id="IPR002921">
    <property type="entry name" value="Fungal_lipase-type"/>
</dbReference>
<dbReference type="InterPro" id="IPR029058">
    <property type="entry name" value="AB_hydrolase_fold"/>
</dbReference>
<dbReference type="GO" id="GO:0006629">
    <property type="term" value="P:lipid metabolic process"/>
    <property type="evidence" value="ECO:0007669"/>
    <property type="project" value="InterPro"/>
</dbReference>
<feature type="domain" description="Fungal lipase-type" evidence="1">
    <location>
        <begin position="55"/>
        <end position="175"/>
    </location>
</feature>
<accession>A0A1J4JDP6</accession>
<dbReference type="Proteomes" id="UP000179807">
    <property type="component" value="Unassembled WGS sequence"/>
</dbReference>
<sequence>MARDMDMIRLGAEMSEYVFPGAQLPAPNERVITRGGGQTFKPYFYAAKNGNDLVISVRGAAEPGDFMIVLDFTRVDFAGGKAHKGVLESARWIIEQCRKYIDECTGRIICCGHSLGGATSAMITAVLVLEEHKQNVFAVSMAPFPILTQDLCQQLENNISSFAFRNDIVPRLSSKNIGILVRSFVGPPGPQQQQQAMFLQGIVSQLILGILQYTPMIAPGVAQQVQVQIPGITQKLLDMANRTEENEFYLPGKAFYLGYDEQQCPLVRPFTEADSNSNFNILALMSSMSDHSGEFYTEILYSIDELE</sequence>
<gene>
    <name evidence="2" type="ORF">TRFO_37002</name>
</gene>
<dbReference type="CDD" id="cd00519">
    <property type="entry name" value="Lipase_3"/>
    <property type="match status" value="1"/>
</dbReference>
<dbReference type="PANTHER" id="PTHR46023">
    <property type="entry name" value="LIPASE CLASS 3 PROTEIN-LIKE"/>
    <property type="match status" value="1"/>
</dbReference>
<dbReference type="RefSeq" id="XP_068349914.1">
    <property type="nucleotide sequence ID" value="XM_068511174.1"/>
</dbReference>
<proteinExistence type="predicted"/>
<protein>
    <submittedName>
        <fullName evidence="2">Lipase</fullName>
    </submittedName>
</protein>
<dbReference type="OrthoDB" id="438440at2759"/>
<organism evidence="2 3">
    <name type="scientific">Tritrichomonas foetus</name>
    <dbReference type="NCBI Taxonomy" id="1144522"/>
    <lineage>
        <taxon>Eukaryota</taxon>
        <taxon>Metamonada</taxon>
        <taxon>Parabasalia</taxon>
        <taxon>Tritrichomonadida</taxon>
        <taxon>Tritrichomonadidae</taxon>
        <taxon>Tritrichomonas</taxon>
    </lineage>
</organism>
<dbReference type="VEuPathDB" id="TrichDB:TRFO_37002"/>
<dbReference type="EMBL" id="MLAK01001153">
    <property type="protein sequence ID" value="OHS96777.1"/>
    <property type="molecule type" value="Genomic_DNA"/>
</dbReference>
<dbReference type="Pfam" id="PF01764">
    <property type="entry name" value="Lipase_3"/>
    <property type="match status" value="1"/>
</dbReference>
<comment type="caution">
    <text evidence="2">The sequence shown here is derived from an EMBL/GenBank/DDBJ whole genome shotgun (WGS) entry which is preliminary data.</text>
</comment>
<dbReference type="GeneID" id="94845878"/>
<dbReference type="SUPFAM" id="SSF53474">
    <property type="entry name" value="alpha/beta-Hydrolases"/>
    <property type="match status" value="1"/>
</dbReference>
<reference evidence="2" key="1">
    <citation type="submission" date="2016-10" db="EMBL/GenBank/DDBJ databases">
        <authorList>
            <person name="Benchimol M."/>
            <person name="Almeida L.G."/>
            <person name="Vasconcelos A.T."/>
            <person name="Perreira-Neves A."/>
            <person name="Rosa I.A."/>
            <person name="Tasca T."/>
            <person name="Bogo M.R."/>
            <person name="de Souza W."/>
        </authorList>
    </citation>
    <scope>NUCLEOTIDE SEQUENCE [LARGE SCALE GENOMIC DNA]</scope>
    <source>
        <strain evidence="2">K</strain>
    </source>
</reference>
<name>A0A1J4JDP6_9EUKA</name>
<evidence type="ECO:0000313" key="3">
    <source>
        <dbReference type="Proteomes" id="UP000179807"/>
    </source>
</evidence>